<protein>
    <recommendedName>
        <fullName evidence="3">Transposase</fullName>
    </recommendedName>
</protein>
<evidence type="ECO:0008006" key="3">
    <source>
        <dbReference type="Google" id="ProtNLM"/>
    </source>
</evidence>
<gene>
    <name evidence="1" type="ORF">QQF64_005777</name>
</gene>
<accession>A0ABR3MD61</accession>
<comment type="caution">
    <text evidence="1">The sequence shown here is derived from an EMBL/GenBank/DDBJ whole genome shotgun (WGS) entry which is preliminary data.</text>
</comment>
<proteinExistence type="predicted"/>
<name>A0ABR3MD61_9TELE</name>
<evidence type="ECO:0000313" key="1">
    <source>
        <dbReference type="EMBL" id="KAL1263038.1"/>
    </source>
</evidence>
<dbReference type="EMBL" id="JAYMGO010000013">
    <property type="protein sequence ID" value="KAL1263038.1"/>
    <property type="molecule type" value="Genomic_DNA"/>
</dbReference>
<reference evidence="1 2" key="1">
    <citation type="submission" date="2023-09" db="EMBL/GenBank/DDBJ databases">
        <authorList>
            <person name="Wang M."/>
        </authorList>
    </citation>
    <scope>NUCLEOTIDE SEQUENCE [LARGE SCALE GENOMIC DNA]</scope>
    <source>
        <strain evidence="1">GT-2023</strain>
        <tissue evidence="1">Liver</tissue>
    </source>
</reference>
<sequence length="76" mass="8454">MSRVPAHMREHAIVLLQGGMRTADVARAINCNVRNLPLRELTAPPRMRRASPLARSVLKRLTSRTKGMSYPGSFSP</sequence>
<evidence type="ECO:0000313" key="2">
    <source>
        <dbReference type="Proteomes" id="UP001558613"/>
    </source>
</evidence>
<dbReference type="Proteomes" id="UP001558613">
    <property type="component" value="Unassembled WGS sequence"/>
</dbReference>
<keyword evidence="2" id="KW-1185">Reference proteome</keyword>
<organism evidence="1 2">
    <name type="scientific">Cirrhinus molitorella</name>
    <name type="common">mud carp</name>
    <dbReference type="NCBI Taxonomy" id="172907"/>
    <lineage>
        <taxon>Eukaryota</taxon>
        <taxon>Metazoa</taxon>
        <taxon>Chordata</taxon>
        <taxon>Craniata</taxon>
        <taxon>Vertebrata</taxon>
        <taxon>Euteleostomi</taxon>
        <taxon>Actinopterygii</taxon>
        <taxon>Neopterygii</taxon>
        <taxon>Teleostei</taxon>
        <taxon>Ostariophysi</taxon>
        <taxon>Cypriniformes</taxon>
        <taxon>Cyprinidae</taxon>
        <taxon>Labeoninae</taxon>
        <taxon>Labeonini</taxon>
        <taxon>Cirrhinus</taxon>
    </lineage>
</organism>